<keyword evidence="3" id="KW-0862">Zinc</keyword>
<dbReference type="PROSITE" id="PS01360">
    <property type="entry name" value="ZF_MYND_1"/>
    <property type="match status" value="1"/>
</dbReference>
<dbReference type="InterPro" id="IPR046341">
    <property type="entry name" value="SET_dom_sf"/>
</dbReference>
<dbReference type="Gene3D" id="6.10.140.2220">
    <property type="match status" value="2"/>
</dbReference>
<dbReference type="GO" id="GO:0008270">
    <property type="term" value="F:zinc ion binding"/>
    <property type="evidence" value="ECO:0007669"/>
    <property type="project" value="UniProtKB-KW"/>
</dbReference>
<dbReference type="PANTHER" id="PTHR46455">
    <property type="entry name" value="SET AND MYND DOMAIN CONTAINING, ARTHROPOD-SPECIFIC, MEMBER 4, ISOFORM A"/>
    <property type="match status" value="1"/>
</dbReference>
<protein>
    <submittedName>
        <fullName evidence="6">Protein msta, isoform A</fullName>
    </submittedName>
</protein>
<dbReference type="STRING" id="158441.A0A226F1W3"/>
<dbReference type="AlphaFoldDB" id="A0A226F1W3"/>
<name>A0A226F1W3_FOLCA</name>
<organism evidence="6 7">
    <name type="scientific">Folsomia candida</name>
    <name type="common">Springtail</name>
    <dbReference type="NCBI Taxonomy" id="158441"/>
    <lineage>
        <taxon>Eukaryota</taxon>
        <taxon>Metazoa</taxon>
        <taxon>Ecdysozoa</taxon>
        <taxon>Arthropoda</taxon>
        <taxon>Hexapoda</taxon>
        <taxon>Collembola</taxon>
        <taxon>Entomobryomorpha</taxon>
        <taxon>Isotomoidea</taxon>
        <taxon>Isotomidae</taxon>
        <taxon>Proisotominae</taxon>
        <taxon>Folsomia</taxon>
    </lineage>
</organism>
<keyword evidence="7" id="KW-1185">Reference proteome</keyword>
<gene>
    <name evidence="6" type="ORF">Fcan01_03688</name>
</gene>
<comment type="caution">
    <text evidence="6">The sequence shown here is derived from an EMBL/GenBank/DDBJ whole genome shotgun (WGS) entry which is preliminary data.</text>
</comment>
<dbReference type="SUPFAM" id="SSF82199">
    <property type="entry name" value="SET domain"/>
    <property type="match status" value="1"/>
</dbReference>
<dbReference type="PROSITE" id="PS50865">
    <property type="entry name" value="ZF_MYND_2"/>
    <property type="match status" value="1"/>
</dbReference>
<dbReference type="Gene3D" id="1.10.220.160">
    <property type="match status" value="1"/>
</dbReference>
<evidence type="ECO:0000256" key="4">
    <source>
        <dbReference type="PROSITE-ProRule" id="PRU00134"/>
    </source>
</evidence>
<evidence type="ECO:0000313" key="7">
    <source>
        <dbReference type="Proteomes" id="UP000198287"/>
    </source>
</evidence>
<keyword evidence="1" id="KW-0479">Metal-binding</keyword>
<keyword evidence="2 4" id="KW-0863">Zinc-finger</keyword>
<dbReference type="PANTHER" id="PTHR46455:SF7">
    <property type="entry name" value="RE12806P"/>
    <property type="match status" value="1"/>
</dbReference>
<dbReference type="OrthoDB" id="265717at2759"/>
<dbReference type="Pfam" id="PF01753">
    <property type="entry name" value="zf-MYND"/>
    <property type="match status" value="1"/>
</dbReference>
<evidence type="ECO:0000256" key="1">
    <source>
        <dbReference type="ARBA" id="ARBA00022723"/>
    </source>
</evidence>
<evidence type="ECO:0000259" key="5">
    <source>
        <dbReference type="PROSITE" id="PS50865"/>
    </source>
</evidence>
<evidence type="ECO:0000256" key="3">
    <source>
        <dbReference type="ARBA" id="ARBA00022833"/>
    </source>
</evidence>
<evidence type="ECO:0000256" key="2">
    <source>
        <dbReference type="ARBA" id="ARBA00022771"/>
    </source>
</evidence>
<dbReference type="GO" id="GO:0003676">
    <property type="term" value="F:nucleic acid binding"/>
    <property type="evidence" value="ECO:0007669"/>
    <property type="project" value="InterPro"/>
</dbReference>
<evidence type="ECO:0000313" key="6">
    <source>
        <dbReference type="EMBL" id="OXA63458.1"/>
    </source>
</evidence>
<dbReference type="CDD" id="cd20071">
    <property type="entry name" value="SET_SMYD"/>
    <property type="match status" value="1"/>
</dbReference>
<dbReference type="InterPro" id="IPR036397">
    <property type="entry name" value="RNaseH_sf"/>
</dbReference>
<dbReference type="InterPro" id="IPR053010">
    <property type="entry name" value="SET_SmydA-8"/>
</dbReference>
<dbReference type="SUPFAM" id="SSF144232">
    <property type="entry name" value="HIT/MYND zinc finger-like"/>
    <property type="match status" value="1"/>
</dbReference>
<proteinExistence type="predicted"/>
<accession>A0A226F1W3</accession>
<sequence>MSSICAVCGKSAAKICTACKNVAYCSVEHQKKDWKSHKSSCRVYLVKKNETMGRYVVAATDIAPGVIIMAEPALMVGPKQDTLPICLGCHKRLTGTYLCSKCSFPLCSKECEQLEIHSNYECLIFSQKKPIIMKDLNIYQPVYQCILTLRCLLLKTKDPGRWKQLNMMEHHNDLRRQLTTLWTRNEINTVNFLKDVYKLDFDATTIHTVLGYADINAFEIRSKGIVICGLFPEVSLMAHDCISNTHHSIMEDNKMVVRSTVAIKRGQMITTTYTHTLEGTLERREHILNAKLFACICPRCSSPTELGTNFSSIKCLSCHPGYLIPKTPLDPSSVWECDNCKTEPMSSNSIRALVAEIREEIEKAERTGGQDLIQTLEGILQRSSGIRLHPQHFLMVGIMHSLSQFYGRTQDFRMTELSLEQLQRKEDLCRQFLKVLNIIEPGMSRIRDEHGPDENHQLAFLSNGKRNIPGIAASMLGIHENSVRGVHITLQTLLNEINEKIDTFIESPIKISILRIIMHQIGFEYKMIDHRLRLMERQDIVEQRKKYLKRKKEIDATNKNVVFLDETWVNKNHQKQKVWTDGTVKSRPNCKIGKGDRLIITHAGSKDGFVPNVLNIFWSNTGQADYHQDMNAEYFEKWFVEQLLVSLEEPSVIIIDNAKYHSRRLDAVPTSSSRKGVIIEWLTSKKIKFPQNATKVQLYDIVKAFKPFNVEYYIDKIAEEYGHEVLRLPPYHCIFSPIELIWANTKNYVATHNVTQKQTDVKQLFIDAWLTLYELHAAIFVASQHKFKAGLMDKEELKEKLEVVINLLTESKEILEFDSPSSVTGHIGTTIAKSLEGVRQILDHFCGSSTSQPS</sequence>
<dbReference type="Gene3D" id="2.170.270.10">
    <property type="entry name" value="SET domain"/>
    <property type="match status" value="1"/>
</dbReference>
<reference evidence="6 7" key="1">
    <citation type="submission" date="2015-12" db="EMBL/GenBank/DDBJ databases">
        <title>The genome of Folsomia candida.</title>
        <authorList>
            <person name="Faddeeva A."/>
            <person name="Derks M.F."/>
            <person name="Anvar Y."/>
            <person name="Smit S."/>
            <person name="Van Straalen N."/>
            <person name="Roelofs D."/>
        </authorList>
    </citation>
    <scope>NUCLEOTIDE SEQUENCE [LARGE SCALE GENOMIC DNA]</scope>
    <source>
        <strain evidence="6 7">VU population</strain>
        <tissue evidence="6">Whole body</tissue>
    </source>
</reference>
<dbReference type="InterPro" id="IPR002893">
    <property type="entry name" value="Znf_MYND"/>
</dbReference>
<dbReference type="Proteomes" id="UP000198287">
    <property type="component" value="Unassembled WGS sequence"/>
</dbReference>
<dbReference type="Gene3D" id="3.30.420.10">
    <property type="entry name" value="Ribonuclease H-like superfamily/Ribonuclease H"/>
    <property type="match status" value="1"/>
</dbReference>
<dbReference type="EMBL" id="LNIX01000001">
    <property type="protein sequence ID" value="OXA63458.1"/>
    <property type="molecule type" value="Genomic_DNA"/>
</dbReference>
<feature type="domain" description="MYND-type" evidence="5">
    <location>
        <begin position="5"/>
        <end position="41"/>
    </location>
</feature>